<dbReference type="RefSeq" id="XP_025373067.1">
    <property type="nucleotide sequence ID" value="XM_025512152.1"/>
</dbReference>
<evidence type="ECO:0000259" key="6">
    <source>
        <dbReference type="Pfam" id="PF01869"/>
    </source>
</evidence>
<evidence type="ECO:0000313" key="8">
    <source>
        <dbReference type="Proteomes" id="UP000245783"/>
    </source>
</evidence>
<dbReference type="Proteomes" id="UP000245783">
    <property type="component" value="Unassembled WGS sequence"/>
</dbReference>
<dbReference type="InterPro" id="IPR052519">
    <property type="entry name" value="Euk-type_GlcNAc_Kinase"/>
</dbReference>
<proteinExistence type="inferred from homology"/>
<comment type="similarity">
    <text evidence="1">Belongs to the eukaryotic-type N-acetylglucosamine kinase family.</text>
</comment>
<dbReference type="GO" id="GO:0045127">
    <property type="term" value="F:N-acetylglucosamine kinase activity"/>
    <property type="evidence" value="ECO:0007669"/>
    <property type="project" value="UniProtKB-EC"/>
</dbReference>
<evidence type="ECO:0000313" key="7">
    <source>
        <dbReference type="EMBL" id="PWN45907.1"/>
    </source>
</evidence>
<evidence type="ECO:0000256" key="2">
    <source>
        <dbReference type="ARBA" id="ARBA00012122"/>
    </source>
</evidence>
<dbReference type="Pfam" id="PF01869">
    <property type="entry name" value="BcrAD_BadFG"/>
    <property type="match status" value="1"/>
</dbReference>
<dbReference type="STRING" id="1522189.A0A316W7P0"/>
<feature type="compositionally biased region" description="Low complexity" evidence="5">
    <location>
        <begin position="370"/>
        <end position="390"/>
    </location>
</feature>
<feature type="region of interest" description="Disordered" evidence="5">
    <location>
        <begin position="367"/>
        <end position="390"/>
    </location>
</feature>
<dbReference type="CDD" id="cd24007">
    <property type="entry name" value="ASKHA_NBD_eukNAGK-like"/>
    <property type="match status" value="1"/>
</dbReference>
<dbReference type="Gene3D" id="3.30.420.40">
    <property type="match status" value="1"/>
</dbReference>
<keyword evidence="8" id="KW-1185">Reference proteome</keyword>
<dbReference type="SUPFAM" id="SSF53067">
    <property type="entry name" value="Actin-like ATPase domain"/>
    <property type="match status" value="2"/>
</dbReference>
<reference evidence="7 8" key="1">
    <citation type="journal article" date="2018" name="Mol. Biol. Evol.">
        <title>Broad Genomic Sampling Reveals a Smut Pathogenic Ancestry of the Fungal Clade Ustilaginomycotina.</title>
        <authorList>
            <person name="Kijpornyongpan T."/>
            <person name="Mondo S.J."/>
            <person name="Barry K."/>
            <person name="Sandor L."/>
            <person name="Lee J."/>
            <person name="Lipzen A."/>
            <person name="Pangilinan J."/>
            <person name="LaButti K."/>
            <person name="Hainaut M."/>
            <person name="Henrissat B."/>
            <person name="Grigoriev I.V."/>
            <person name="Spatafora J.W."/>
            <person name="Aime M.C."/>
        </authorList>
    </citation>
    <scope>NUCLEOTIDE SEQUENCE [LARGE SCALE GENOMIC DNA]</scope>
    <source>
        <strain evidence="7 8">MCA 4658</strain>
    </source>
</reference>
<dbReference type="PANTHER" id="PTHR43190">
    <property type="entry name" value="N-ACETYL-D-GLUCOSAMINE KINASE"/>
    <property type="match status" value="1"/>
</dbReference>
<evidence type="ECO:0000256" key="3">
    <source>
        <dbReference type="ARBA" id="ARBA00014974"/>
    </source>
</evidence>
<dbReference type="EMBL" id="KZ819353">
    <property type="protein sequence ID" value="PWN45907.1"/>
    <property type="molecule type" value="Genomic_DNA"/>
</dbReference>
<evidence type="ECO:0000256" key="1">
    <source>
        <dbReference type="ARBA" id="ARBA00006198"/>
    </source>
</evidence>
<evidence type="ECO:0000256" key="4">
    <source>
        <dbReference type="ARBA" id="ARBA00031123"/>
    </source>
</evidence>
<dbReference type="GeneID" id="37034022"/>
<protein>
    <recommendedName>
        <fullName evidence="3">N-acetyl-D-glucosamine kinase</fullName>
        <ecNumber evidence="2">2.7.1.59</ecNumber>
    </recommendedName>
    <alternativeName>
        <fullName evidence="4">GlcNAc kinase</fullName>
    </alternativeName>
</protein>
<dbReference type="InParanoid" id="A0A316W7P0"/>
<name>A0A316W7P0_9BASI</name>
<accession>A0A316W7P0</accession>
<dbReference type="InterPro" id="IPR002731">
    <property type="entry name" value="ATPase_BadF"/>
</dbReference>
<sequence length="390" mass="41497">MPRLYLAVDCGGTKAAAAICDEQGMVRGRGFGGPANYTDVGLRAFLRSVDAAVREALFAAADDDTTRLANKQGTPFEAAWFGIAGVDSPGDVAALTPHLASLLGLPHPSPRLIVANDTSLLASPVTDPAYPDTRSGVVVIAGTGSIVMSFGRREDGLLRTLGRVGGFGWLLGDEGSGYAVGRDAVRLVLDQADRERLMGDDAAGTSSVALGQDVHLLRDRILQHWGIKSTDDLLMAVYSNDPLQQSPMMPPHAVANAVGERKHRIASLTPLVFHLAFNHDDSLCLAILRRQASQIASQICEVLRPPDTSRAHLRADRSVLCCGGSLVGVSKYRQILVEELAKLGATFERVEYVGDPARRGAEALAGVWESQRASRSRSPSLPNPSNTESS</sequence>
<dbReference type="AlphaFoldDB" id="A0A316W7P0"/>
<organism evidence="7 8">
    <name type="scientific">Ceraceosorus guamensis</name>
    <dbReference type="NCBI Taxonomy" id="1522189"/>
    <lineage>
        <taxon>Eukaryota</taxon>
        <taxon>Fungi</taxon>
        <taxon>Dikarya</taxon>
        <taxon>Basidiomycota</taxon>
        <taxon>Ustilaginomycotina</taxon>
        <taxon>Exobasidiomycetes</taxon>
        <taxon>Ceraceosorales</taxon>
        <taxon>Ceraceosoraceae</taxon>
        <taxon>Ceraceosorus</taxon>
    </lineage>
</organism>
<dbReference type="OrthoDB" id="311172at2759"/>
<dbReference type="InterPro" id="IPR043129">
    <property type="entry name" value="ATPase_NBD"/>
</dbReference>
<dbReference type="PANTHER" id="PTHR43190:SF3">
    <property type="entry name" value="N-ACETYL-D-GLUCOSAMINE KINASE"/>
    <property type="match status" value="1"/>
</dbReference>
<evidence type="ECO:0000256" key="5">
    <source>
        <dbReference type="SAM" id="MobiDB-lite"/>
    </source>
</evidence>
<dbReference type="EC" id="2.7.1.59" evidence="2"/>
<feature type="domain" description="ATPase BadF/BadG/BcrA/BcrD type" evidence="6">
    <location>
        <begin position="8"/>
        <end position="325"/>
    </location>
</feature>
<gene>
    <name evidence="7" type="ORF">IE81DRAFT_296950</name>
</gene>